<evidence type="ECO:0000256" key="2">
    <source>
        <dbReference type="SAM" id="SignalP"/>
    </source>
</evidence>
<reference evidence="3 4" key="1">
    <citation type="submission" date="2019-06" db="EMBL/GenBank/DDBJ databases">
        <authorList>
            <person name="Li J."/>
        </authorList>
    </citation>
    <scope>NUCLEOTIDE SEQUENCE [LARGE SCALE GENOMIC DNA]</scope>
    <source>
        <strain evidence="3 4">LMG 28165</strain>
    </source>
</reference>
<dbReference type="Gene3D" id="3.10.310.50">
    <property type="match status" value="1"/>
</dbReference>
<comment type="caution">
    <text evidence="3">The sequence shown here is derived from an EMBL/GenBank/DDBJ whole genome shotgun (WGS) entry which is preliminary data.</text>
</comment>
<dbReference type="RefSeq" id="WP_139464956.1">
    <property type="nucleotide sequence ID" value="NZ_VDHJ01000003.1"/>
</dbReference>
<evidence type="ECO:0000313" key="4">
    <source>
        <dbReference type="Proteomes" id="UP000312032"/>
    </source>
</evidence>
<gene>
    <name evidence="3" type="ORF">FHE74_02695</name>
</gene>
<accession>A0A5C4U5X0</accession>
<feature type="signal peptide" evidence="2">
    <location>
        <begin position="1"/>
        <end position="18"/>
    </location>
</feature>
<organism evidence="3 4">
    <name type="scientific">Corynebacterium tapiri</name>
    <dbReference type="NCBI Taxonomy" id="1448266"/>
    <lineage>
        <taxon>Bacteria</taxon>
        <taxon>Bacillati</taxon>
        <taxon>Actinomycetota</taxon>
        <taxon>Actinomycetes</taxon>
        <taxon>Mycobacteriales</taxon>
        <taxon>Corynebacteriaceae</taxon>
        <taxon>Corynebacterium</taxon>
    </lineage>
</organism>
<feature type="chain" id="PRO_5039013646" evidence="2">
    <location>
        <begin position="19"/>
        <end position="460"/>
    </location>
</feature>
<name>A0A5C4U5X0_9CORY</name>
<dbReference type="Proteomes" id="UP000312032">
    <property type="component" value="Unassembled WGS sequence"/>
</dbReference>
<evidence type="ECO:0000313" key="3">
    <source>
        <dbReference type="EMBL" id="TNL99282.1"/>
    </source>
</evidence>
<protein>
    <submittedName>
        <fullName evidence="3">DUF5129 domain-containing protein</fullName>
    </submittedName>
</protein>
<proteinExistence type="predicted"/>
<dbReference type="OrthoDB" id="4423347at2"/>
<dbReference type="AlphaFoldDB" id="A0A5C4U5X0"/>
<feature type="region of interest" description="Disordered" evidence="1">
    <location>
        <begin position="439"/>
        <end position="460"/>
    </location>
</feature>
<keyword evidence="4" id="KW-1185">Reference proteome</keyword>
<evidence type="ECO:0000256" key="1">
    <source>
        <dbReference type="SAM" id="MobiDB-lite"/>
    </source>
</evidence>
<dbReference type="EMBL" id="VDHJ01000003">
    <property type="protein sequence ID" value="TNL99282.1"/>
    <property type="molecule type" value="Genomic_DNA"/>
</dbReference>
<feature type="compositionally biased region" description="Low complexity" evidence="1">
    <location>
        <begin position="439"/>
        <end position="451"/>
    </location>
</feature>
<keyword evidence="2" id="KW-0732">Signal</keyword>
<sequence length="460" mass="48951">MKSILAVAAAGLLGGAAAAGTYLETIDPPQHAEFQVTTAAPAQTIHDPQDVLSPGDEQRLEQEIVTPDVIKEVHYVVFAHNRENVKDTLEEYLRAEVPNTIGQDSYADGVLIVGVGLDPRQSFVGAGDDVAAALDLKESDHLDETLEAIKPGVKDGNIPAGLQAGLREAINTEGLYDSAREDYTIGAVGSGAAGAGFAAAGVGGVIATRNSRRKRIAQAREDHHALVTEYTSVASRLDSLDIRAHSLSSALVDATLRQQWEEVRDRFLALNSTVDSLPVTAASSDKEFLKAAKQLREAAETMEDTTTAEDNIETIFALENGDEPARAAQVRAMDEDAAEAQLKLDDASDPAYVHLDAVRKELAALDTASDDFVERYVDILKDYQRALTAVQERKFSDAKGAPEAPGLTSPDYRPGYGINGFVPYVSMSNWHATHVASSQSSSTNTSFSSGFSGAGGSSSF</sequence>